<dbReference type="GO" id="GO:0004022">
    <property type="term" value="F:alcohol dehydrogenase (NAD+) activity"/>
    <property type="evidence" value="ECO:0007669"/>
    <property type="project" value="TreeGrafter"/>
</dbReference>
<dbReference type="GO" id="GO:0046872">
    <property type="term" value="F:metal ion binding"/>
    <property type="evidence" value="ECO:0007669"/>
    <property type="project" value="InterPro"/>
</dbReference>
<dbReference type="EMBL" id="MSJM01000002">
    <property type="protein sequence ID" value="OLF48466.1"/>
    <property type="molecule type" value="Genomic_DNA"/>
</dbReference>
<dbReference type="PANTHER" id="PTHR11496">
    <property type="entry name" value="ALCOHOL DEHYDROGENASE"/>
    <property type="match status" value="1"/>
</dbReference>
<dbReference type="SUPFAM" id="SSF56796">
    <property type="entry name" value="Dehydroquinate synthase-like"/>
    <property type="match status" value="1"/>
</dbReference>
<dbReference type="InterPro" id="IPR039697">
    <property type="entry name" value="Alcohol_dehydrogenase_Fe"/>
</dbReference>
<accession>A0A1Q8E9J1</accession>
<evidence type="ECO:0000259" key="2">
    <source>
        <dbReference type="Pfam" id="PF25137"/>
    </source>
</evidence>
<reference evidence="4" key="1">
    <citation type="submission" date="2016-12" db="EMBL/GenBank/DDBJ databases">
        <authorList>
            <person name="Gulvik C.A."/>
        </authorList>
    </citation>
    <scope>NUCLEOTIDE SEQUENCE [LARGE SCALE GENOMIC DNA]</scope>
    <source>
        <strain evidence="4">NED12-00049-6B</strain>
    </source>
</reference>
<name>A0A1Q8E9J1_9STRE</name>
<dbReference type="AlphaFoldDB" id="A0A1Q8E9J1"/>
<keyword evidence="1" id="KW-0732">Signal</keyword>
<feature type="domain" description="Fe-containing alcohol dehydrogenase-like C-terminal" evidence="2">
    <location>
        <begin position="33"/>
        <end position="194"/>
    </location>
</feature>
<gene>
    <name evidence="3" type="ORF">BU202_02295</name>
</gene>
<evidence type="ECO:0000313" key="4">
    <source>
        <dbReference type="Proteomes" id="UP000186890"/>
    </source>
</evidence>
<dbReference type="Proteomes" id="UP000186890">
    <property type="component" value="Unassembled WGS sequence"/>
</dbReference>
<dbReference type="InterPro" id="IPR018211">
    <property type="entry name" value="ADH_Fe_CS"/>
</dbReference>
<feature type="signal peptide" evidence="1">
    <location>
        <begin position="1"/>
        <end position="22"/>
    </location>
</feature>
<protein>
    <submittedName>
        <fullName evidence="3">Alcohol dehydrogenase</fullName>
    </submittedName>
</protein>
<dbReference type="Pfam" id="PF25137">
    <property type="entry name" value="ADH_Fe_C"/>
    <property type="match status" value="1"/>
</dbReference>
<evidence type="ECO:0000256" key="1">
    <source>
        <dbReference type="SAM" id="SignalP"/>
    </source>
</evidence>
<dbReference type="PANTHER" id="PTHR11496:SF102">
    <property type="entry name" value="ALCOHOL DEHYDROGENASE 4"/>
    <property type="match status" value="1"/>
</dbReference>
<dbReference type="InterPro" id="IPR056798">
    <property type="entry name" value="ADH_Fe_C"/>
</dbReference>
<evidence type="ECO:0000313" key="3">
    <source>
        <dbReference type="EMBL" id="OLF48466.1"/>
    </source>
</evidence>
<sequence length="195" mass="21436">MQATLRLLNTIFLTASNATSSAMVTATASMFTYALNKYDNPTKAVYGRLFCWGKNAIFLGGMAFNNAGLGYVHSMAHQLGAVYNLPHGVCCAMLLPVVERENAKRVPAAFRDVAKALGLHTEGKTDQECADYAISEIEKLSETVGIPKKLTELDIKEEEFDFEYLSKNALIDACAPGNPFMPTLEETIAFYKELF</sequence>
<feature type="chain" id="PRO_5039253288" evidence="1">
    <location>
        <begin position="23"/>
        <end position="195"/>
    </location>
</feature>
<proteinExistence type="predicted"/>
<dbReference type="Gene3D" id="1.20.1090.10">
    <property type="entry name" value="Dehydroquinate synthase-like - alpha domain"/>
    <property type="match status" value="1"/>
</dbReference>
<comment type="caution">
    <text evidence="3">The sequence shown here is derived from an EMBL/GenBank/DDBJ whole genome shotgun (WGS) entry which is preliminary data.</text>
</comment>
<dbReference type="PROSITE" id="PS00060">
    <property type="entry name" value="ADH_IRON_2"/>
    <property type="match status" value="1"/>
</dbReference>
<organism evidence="3 4">
    <name type="scientific">Streptococcus cuniculi</name>
    <dbReference type="NCBI Taxonomy" id="1432788"/>
    <lineage>
        <taxon>Bacteria</taxon>
        <taxon>Bacillati</taxon>
        <taxon>Bacillota</taxon>
        <taxon>Bacilli</taxon>
        <taxon>Lactobacillales</taxon>
        <taxon>Streptococcaceae</taxon>
        <taxon>Streptococcus</taxon>
    </lineage>
</organism>
<keyword evidence="4" id="KW-1185">Reference proteome</keyword>